<gene>
    <name evidence="2" type="ORF">FHX73_114479</name>
</gene>
<dbReference type="Pfam" id="PF04149">
    <property type="entry name" value="DUF397"/>
    <property type="match status" value="1"/>
</dbReference>
<dbReference type="InterPro" id="IPR007278">
    <property type="entry name" value="DUF397"/>
</dbReference>
<dbReference type="RefSeq" id="WP_145906678.1">
    <property type="nucleotide sequence ID" value="NZ_BAAAMZ010000052.1"/>
</dbReference>
<comment type="caution">
    <text evidence="2">The sequence shown here is derived from an EMBL/GenBank/DDBJ whole genome shotgun (WGS) entry which is preliminary data.</text>
</comment>
<organism evidence="2 3">
    <name type="scientific">Kitasatospora viridis</name>
    <dbReference type="NCBI Taxonomy" id="281105"/>
    <lineage>
        <taxon>Bacteria</taxon>
        <taxon>Bacillati</taxon>
        <taxon>Actinomycetota</taxon>
        <taxon>Actinomycetes</taxon>
        <taxon>Kitasatosporales</taxon>
        <taxon>Streptomycetaceae</taxon>
        <taxon>Kitasatospora</taxon>
    </lineage>
</organism>
<dbReference type="Proteomes" id="UP000317940">
    <property type="component" value="Unassembled WGS sequence"/>
</dbReference>
<dbReference type="OrthoDB" id="3872778at2"/>
<protein>
    <submittedName>
        <fullName evidence="2">Uncharacterized protein DUF397</fullName>
    </submittedName>
</protein>
<evidence type="ECO:0000259" key="1">
    <source>
        <dbReference type="Pfam" id="PF04149"/>
    </source>
</evidence>
<dbReference type="AlphaFoldDB" id="A0A561UML6"/>
<proteinExistence type="predicted"/>
<evidence type="ECO:0000313" key="3">
    <source>
        <dbReference type="Proteomes" id="UP000317940"/>
    </source>
</evidence>
<name>A0A561UML6_9ACTN</name>
<reference evidence="2 3" key="1">
    <citation type="submission" date="2019-06" db="EMBL/GenBank/DDBJ databases">
        <title>Sequencing the genomes of 1000 actinobacteria strains.</title>
        <authorList>
            <person name="Klenk H.-P."/>
        </authorList>
    </citation>
    <scope>NUCLEOTIDE SEQUENCE [LARGE SCALE GENOMIC DNA]</scope>
    <source>
        <strain evidence="2 3">DSM 44826</strain>
    </source>
</reference>
<dbReference type="EMBL" id="VIWT01000001">
    <property type="protein sequence ID" value="TWG00599.1"/>
    <property type="molecule type" value="Genomic_DNA"/>
</dbReference>
<sequence>MKQLTWFKSTHSGENGGQCVEASRDLLPAGLVPLRDSKNPDGPALTFPSTSFTAFLTAVKADALHRT</sequence>
<feature type="domain" description="DUF397" evidence="1">
    <location>
        <begin position="4"/>
        <end position="60"/>
    </location>
</feature>
<accession>A0A561UML6</accession>
<evidence type="ECO:0000313" key="2">
    <source>
        <dbReference type="EMBL" id="TWG00599.1"/>
    </source>
</evidence>
<keyword evidence="3" id="KW-1185">Reference proteome</keyword>